<keyword evidence="1" id="KW-0472">Membrane</keyword>
<dbReference type="InterPro" id="IPR054402">
    <property type="entry name" value="Tt1218-like_dom"/>
</dbReference>
<dbReference type="NCBIfam" id="TIGR02532">
    <property type="entry name" value="IV_pilin_GFxxxE"/>
    <property type="match status" value="1"/>
</dbReference>
<dbReference type="Pfam" id="PF07963">
    <property type="entry name" value="N_methyl"/>
    <property type="match status" value="1"/>
</dbReference>
<dbReference type="RefSeq" id="WP_208691857.1">
    <property type="nucleotide sequence ID" value="NZ_CP022198.1"/>
</dbReference>
<keyword evidence="1" id="KW-0812">Transmembrane</keyword>
<dbReference type="Pfam" id="PF22150">
    <property type="entry name" value="Tt1218-like"/>
    <property type="match status" value="1"/>
</dbReference>
<feature type="domain" description="Type IV pilin Tt1218-like" evidence="2">
    <location>
        <begin position="30"/>
        <end position="66"/>
    </location>
</feature>
<dbReference type="AlphaFoldDB" id="A0A2Z5AA93"/>
<evidence type="ECO:0000256" key="1">
    <source>
        <dbReference type="SAM" id="Phobius"/>
    </source>
</evidence>
<evidence type="ECO:0000313" key="4">
    <source>
        <dbReference type="Proteomes" id="UP000250579"/>
    </source>
</evidence>
<sequence>MSSSRQLGFSLIEVLVSLIVICIGVLGMAALQSRSLVQAQDSVLRNTAIMLAGDLIEMMRSNPDGALNGDLFSVNSKYYKAAGSDFATTALDSADGSCAKLARGVGGDAIAGKDLTCWLRQVKALLPVSDDLIKANFAVCPSLAAPMIGSTTPYSACGSVNSSVAMVVLAWQDASGNTQGCAGGICYYVLRAEL</sequence>
<accession>A0A2Z5AA93</accession>
<organism evidence="3 4">
    <name type="scientific">Pseudomonas oryzihabitans</name>
    <dbReference type="NCBI Taxonomy" id="47885"/>
    <lineage>
        <taxon>Bacteria</taxon>
        <taxon>Pseudomonadati</taxon>
        <taxon>Pseudomonadota</taxon>
        <taxon>Gammaproteobacteria</taxon>
        <taxon>Pseudomonadales</taxon>
        <taxon>Pseudomonadaceae</taxon>
        <taxon>Pseudomonas</taxon>
    </lineage>
</organism>
<dbReference type="InterPro" id="IPR012902">
    <property type="entry name" value="N_methyl_site"/>
</dbReference>
<reference evidence="3 4" key="1">
    <citation type="submission" date="2017-06" db="EMBL/GenBank/DDBJ databases">
        <title>Evolution towards high GC content and high-temperature stress adaptation in endophytic Pseudomonas oryzihabitans impacted its plant-growth promoting traits.</title>
        <authorList>
            <person name="Nascimento F.X."/>
        </authorList>
    </citation>
    <scope>NUCLEOTIDE SEQUENCE [LARGE SCALE GENOMIC DNA]</scope>
    <source>
        <strain evidence="3 4">MS8</strain>
    </source>
</reference>
<gene>
    <name evidence="3" type="primary">pilV</name>
    <name evidence="3" type="ORF">CE139_18805</name>
</gene>
<name>A0A2Z5AA93_9PSED</name>
<dbReference type="NCBIfam" id="TIGR02523">
    <property type="entry name" value="type_IV_pilV"/>
    <property type="match status" value="1"/>
</dbReference>
<dbReference type="Proteomes" id="UP000250579">
    <property type="component" value="Chromosome"/>
</dbReference>
<evidence type="ECO:0000259" key="2">
    <source>
        <dbReference type="Pfam" id="PF22150"/>
    </source>
</evidence>
<keyword evidence="1" id="KW-1133">Transmembrane helix</keyword>
<dbReference type="InterPro" id="IPR013362">
    <property type="entry name" value="Pilus_4_PilV"/>
</dbReference>
<protein>
    <submittedName>
        <fullName evidence="3">Type IV pilus modification protein PilV</fullName>
    </submittedName>
</protein>
<proteinExistence type="predicted"/>
<dbReference type="EMBL" id="CP022198">
    <property type="protein sequence ID" value="AXA67778.1"/>
    <property type="molecule type" value="Genomic_DNA"/>
</dbReference>
<evidence type="ECO:0000313" key="3">
    <source>
        <dbReference type="EMBL" id="AXA67778.1"/>
    </source>
</evidence>
<feature type="transmembrane region" description="Helical" evidence="1">
    <location>
        <begin position="7"/>
        <end position="31"/>
    </location>
</feature>